<evidence type="ECO:0000313" key="3">
    <source>
        <dbReference type="EMBL" id="PIK37630.1"/>
    </source>
</evidence>
<keyword evidence="1" id="KW-1133">Transmembrane helix</keyword>
<evidence type="ECO:0000313" key="4">
    <source>
        <dbReference type="Proteomes" id="UP000230750"/>
    </source>
</evidence>
<protein>
    <recommendedName>
        <fullName evidence="2">Nitrate/nitrite sensing protein domain-containing protein</fullName>
    </recommendedName>
</protein>
<organism evidence="3 4">
    <name type="scientific">Stichopus japonicus</name>
    <name type="common">Sea cucumber</name>
    <dbReference type="NCBI Taxonomy" id="307972"/>
    <lineage>
        <taxon>Eukaryota</taxon>
        <taxon>Metazoa</taxon>
        <taxon>Echinodermata</taxon>
        <taxon>Eleutherozoa</taxon>
        <taxon>Echinozoa</taxon>
        <taxon>Holothuroidea</taxon>
        <taxon>Aspidochirotacea</taxon>
        <taxon>Aspidochirotida</taxon>
        <taxon>Stichopodidae</taxon>
        <taxon>Apostichopus</taxon>
    </lineage>
</organism>
<dbReference type="STRING" id="307972.A0A2G8JPI8"/>
<feature type="transmembrane region" description="Helical" evidence="1">
    <location>
        <begin position="87"/>
        <end position="107"/>
    </location>
</feature>
<evidence type="ECO:0000259" key="2">
    <source>
        <dbReference type="Pfam" id="PF08376"/>
    </source>
</evidence>
<dbReference type="EMBL" id="MRZV01001473">
    <property type="protein sequence ID" value="PIK37630.1"/>
    <property type="molecule type" value="Genomic_DNA"/>
</dbReference>
<feature type="domain" description="Nitrate/nitrite sensing protein" evidence="2">
    <location>
        <begin position="131"/>
        <end position="379"/>
    </location>
</feature>
<evidence type="ECO:0000256" key="1">
    <source>
        <dbReference type="SAM" id="Phobius"/>
    </source>
</evidence>
<dbReference type="AlphaFoldDB" id="A0A2G8JPI8"/>
<name>A0A2G8JPI8_STIJA</name>
<keyword evidence="1" id="KW-0472">Membrane</keyword>
<sequence>MLLYPRHLAQCVDIVLMCVILVIELRWTKCEVYKQVFTHDDSFENRRFPSVWLQHGSIASGLSSGNGFGIILKDVHENSVRQDFVKILLLLAFPLLAIVILSCVTAIQSIHVVKIADETRTAVEINSLSTDLVACLQVERGLSTGILGSSENTSLEPQIIKLDNARNLTDGNLTLIKERSDFQFPEIVVGNETIRSLHELTETIIGHRKGVDNRSVTPGDNVNFYTSINVGIINGDIAFTAKLDGGLLWSLIVSRDLLLQATDLLGIARALGTQYYTSCQLTRESVEWFARVHAQGEQLLLIAFAYESTLAEIYENKLVEKKVEIDILSEKRAQVMTNENACTGLTPEQRSVNAIQWFDNMSKKIESIIATRTELASTIIETSIGDRRRAKWNTVICIFSLFMTITVCLCSGAWYANYSYSTLYQIAVYEKEWRFGQFTEFQDRERK</sequence>
<keyword evidence="4" id="KW-1185">Reference proteome</keyword>
<reference evidence="3 4" key="1">
    <citation type="journal article" date="2017" name="PLoS Biol.">
        <title>The sea cucumber genome provides insights into morphological evolution and visceral regeneration.</title>
        <authorList>
            <person name="Zhang X."/>
            <person name="Sun L."/>
            <person name="Yuan J."/>
            <person name="Sun Y."/>
            <person name="Gao Y."/>
            <person name="Zhang L."/>
            <person name="Li S."/>
            <person name="Dai H."/>
            <person name="Hamel J.F."/>
            <person name="Liu C."/>
            <person name="Yu Y."/>
            <person name="Liu S."/>
            <person name="Lin W."/>
            <person name="Guo K."/>
            <person name="Jin S."/>
            <person name="Xu P."/>
            <person name="Storey K.B."/>
            <person name="Huan P."/>
            <person name="Zhang T."/>
            <person name="Zhou Y."/>
            <person name="Zhang J."/>
            <person name="Lin C."/>
            <person name="Li X."/>
            <person name="Xing L."/>
            <person name="Huo D."/>
            <person name="Sun M."/>
            <person name="Wang L."/>
            <person name="Mercier A."/>
            <person name="Li F."/>
            <person name="Yang H."/>
            <person name="Xiang J."/>
        </authorList>
    </citation>
    <scope>NUCLEOTIDE SEQUENCE [LARGE SCALE GENOMIC DNA]</scope>
    <source>
        <strain evidence="3">Shaxun</strain>
        <tissue evidence="3">Muscle</tissue>
    </source>
</reference>
<dbReference type="Pfam" id="PF08376">
    <property type="entry name" value="NIT"/>
    <property type="match status" value="1"/>
</dbReference>
<comment type="caution">
    <text evidence="3">The sequence shown here is derived from an EMBL/GenBank/DDBJ whole genome shotgun (WGS) entry which is preliminary data.</text>
</comment>
<dbReference type="InterPro" id="IPR013587">
    <property type="entry name" value="Nitrate/nitrite_sensing"/>
</dbReference>
<accession>A0A2G8JPI8</accession>
<dbReference type="Proteomes" id="UP000230750">
    <property type="component" value="Unassembled WGS sequence"/>
</dbReference>
<gene>
    <name evidence="3" type="ORF">BSL78_25537</name>
</gene>
<dbReference type="OrthoDB" id="60033at2759"/>
<feature type="transmembrane region" description="Helical" evidence="1">
    <location>
        <begin position="395"/>
        <end position="416"/>
    </location>
</feature>
<keyword evidence="1" id="KW-0812">Transmembrane</keyword>
<proteinExistence type="predicted"/>